<organism evidence="2">
    <name type="scientific">Dichomitus squalens</name>
    <dbReference type="NCBI Taxonomy" id="114155"/>
    <lineage>
        <taxon>Eukaryota</taxon>
        <taxon>Fungi</taxon>
        <taxon>Dikarya</taxon>
        <taxon>Basidiomycota</taxon>
        <taxon>Agaricomycotina</taxon>
        <taxon>Agaricomycetes</taxon>
        <taxon>Polyporales</taxon>
        <taxon>Polyporaceae</taxon>
        <taxon>Dichomitus</taxon>
    </lineage>
</organism>
<evidence type="ECO:0000313" key="2">
    <source>
        <dbReference type="EMBL" id="TBU30011.1"/>
    </source>
</evidence>
<feature type="region of interest" description="Disordered" evidence="1">
    <location>
        <begin position="112"/>
        <end position="132"/>
    </location>
</feature>
<reference evidence="2" key="1">
    <citation type="submission" date="2019-01" db="EMBL/GenBank/DDBJ databases">
        <title>Draft genome sequences of three monokaryotic isolates of the white-rot basidiomycete fungus Dichomitus squalens.</title>
        <authorList>
            <consortium name="DOE Joint Genome Institute"/>
            <person name="Lopez S.C."/>
            <person name="Andreopoulos B."/>
            <person name="Pangilinan J."/>
            <person name="Lipzen A."/>
            <person name="Riley R."/>
            <person name="Ahrendt S."/>
            <person name="Ng V."/>
            <person name="Barry K."/>
            <person name="Daum C."/>
            <person name="Grigoriev I.V."/>
            <person name="Hilden K.S."/>
            <person name="Makela M.R."/>
            <person name="de Vries R.P."/>
        </authorList>
    </citation>
    <scope>NUCLEOTIDE SEQUENCE [LARGE SCALE GENOMIC DNA]</scope>
    <source>
        <strain evidence="2">OM18370.1</strain>
    </source>
</reference>
<accession>A0A4Q9MUD4</accession>
<dbReference type="EMBL" id="ML143409">
    <property type="protein sequence ID" value="TBU30011.1"/>
    <property type="molecule type" value="Genomic_DNA"/>
</dbReference>
<feature type="compositionally biased region" description="Basic residues" evidence="1">
    <location>
        <begin position="112"/>
        <end position="123"/>
    </location>
</feature>
<gene>
    <name evidence="2" type="ORF">BD311DRAFT_249905</name>
</gene>
<evidence type="ECO:0000256" key="1">
    <source>
        <dbReference type="SAM" id="MobiDB-lite"/>
    </source>
</evidence>
<protein>
    <submittedName>
        <fullName evidence="2">Uncharacterized protein</fullName>
    </submittedName>
</protein>
<name>A0A4Q9MUD4_9APHY</name>
<proteinExistence type="predicted"/>
<dbReference type="AlphaFoldDB" id="A0A4Q9MUD4"/>
<dbReference type="Proteomes" id="UP000292957">
    <property type="component" value="Unassembled WGS sequence"/>
</dbReference>
<sequence length="163" mass="18480">MVLLHNTAGRGVRPKLLSPAYVMVMALATPSLDGGCSRKCSQLHPVHVDIERRRTTRALDSPPRIRRRSMHNFPRSCSVRLLLPRSDAYRSHFRRFGGLDLTVEGCISRHRLRGRASSPKHRQSGPLRKPSQEPFPGFTLCLYPVSRHLSLLTLDLCPRQPEV</sequence>